<dbReference type="CDD" id="cd02440">
    <property type="entry name" value="AdoMet_MTases"/>
    <property type="match status" value="1"/>
</dbReference>
<dbReference type="InterPro" id="IPR029063">
    <property type="entry name" value="SAM-dependent_MTases_sf"/>
</dbReference>
<dbReference type="PANTHER" id="PTHR43591:SF31">
    <property type="entry name" value="LAEA-LIKE, PUTATIVE (AFU_ORTHOLOGUE AFUA_8G01930)-RELATED"/>
    <property type="match status" value="1"/>
</dbReference>
<name>A0AAJ0FL49_9PEZI</name>
<dbReference type="GO" id="GO:0008168">
    <property type="term" value="F:methyltransferase activity"/>
    <property type="evidence" value="ECO:0007669"/>
    <property type="project" value="UniProtKB-KW"/>
</dbReference>
<keyword evidence="2" id="KW-0489">Methyltransferase</keyword>
<comment type="similarity">
    <text evidence="1">Belongs to the methyltransferase superfamily. LaeA methyltransferase family.</text>
</comment>
<keyword evidence="2" id="KW-0808">Transferase</keyword>
<accession>A0AAJ0FL49</accession>
<dbReference type="PANTHER" id="PTHR43591">
    <property type="entry name" value="METHYLTRANSFERASE"/>
    <property type="match status" value="1"/>
</dbReference>
<organism evidence="2 3">
    <name type="scientific">Phialemonium atrogriseum</name>
    <dbReference type="NCBI Taxonomy" id="1093897"/>
    <lineage>
        <taxon>Eukaryota</taxon>
        <taxon>Fungi</taxon>
        <taxon>Dikarya</taxon>
        <taxon>Ascomycota</taxon>
        <taxon>Pezizomycotina</taxon>
        <taxon>Sordariomycetes</taxon>
        <taxon>Sordariomycetidae</taxon>
        <taxon>Cephalothecales</taxon>
        <taxon>Cephalothecaceae</taxon>
        <taxon>Phialemonium</taxon>
    </lineage>
</organism>
<dbReference type="Proteomes" id="UP001244011">
    <property type="component" value="Unassembled WGS sequence"/>
</dbReference>
<evidence type="ECO:0000313" key="2">
    <source>
        <dbReference type="EMBL" id="KAK1764745.1"/>
    </source>
</evidence>
<dbReference type="RefSeq" id="XP_060280958.1">
    <property type="nucleotide sequence ID" value="XM_060428604.1"/>
</dbReference>
<dbReference type="AlphaFoldDB" id="A0AAJ0FL49"/>
<dbReference type="EMBL" id="MU839018">
    <property type="protein sequence ID" value="KAK1764745.1"/>
    <property type="molecule type" value="Genomic_DNA"/>
</dbReference>
<protein>
    <submittedName>
        <fullName evidence="2">S-adenosyl-L-methionine-dependent methyltransferase</fullName>
    </submittedName>
</protein>
<dbReference type="GeneID" id="85311791"/>
<dbReference type="GO" id="GO:0032259">
    <property type="term" value="P:methylation"/>
    <property type="evidence" value="ECO:0007669"/>
    <property type="project" value="UniProtKB-KW"/>
</dbReference>
<proteinExistence type="inferred from homology"/>
<evidence type="ECO:0000256" key="1">
    <source>
        <dbReference type="ARBA" id="ARBA00038158"/>
    </source>
</evidence>
<sequence>MAENGQNRPIEADLEINDDAHSTLDSVAGTSATSLTDSIREFRQENGRTYHSLSAGKYWLPNDDPEQDRLDLQHHAHRLTWDGDLCVCPKKNGAKRVLDLGTGTGVWAMEYADDHPDAEVIGVDLSPIQPDFVPSNCTFEVDDLEKDWTWSNKFDFIYGRAMLGCFADLQSIIQKCYDNLEPGGYLEMHDGSFPIRCDDDTLKPDSVLLKVTEMVIEASAKLGRPINLSQHYKVMFEKAGFADVQLLPYKWPTNHWPRNPKMKTIGRWSLANTDGGWEGMWLALFSRGLGMSREEIMVLCEQSRKELRDPKIHAYWPVYCCYGKKPDTPKAAEGVA</sequence>
<comment type="caution">
    <text evidence="2">The sequence shown here is derived from an EMBL/GenBank/DDBJ whole genome shotgun (WGS) entry which is preliminary data.</text>
</comment>
<reference evidence="2" key="1">
    <citation type="submission" date="2023-06" db="EMBL/GenBank/DDBJ databases">
        <title>Genome-scale phylogeny and comparative genomics of the fungal order Sordariales.</title>
        <authorList>
            <consortium name="Lawrence Berkeley National Laboratory"/>
            <person name="Hensen N."/>
            <person name="Bonometti L."/>
            <person name="Westerberg I."/>
            <person name="Brannstrom I.O."/>
            <person name="Guillou S."/>
            <person name="Cros-Aarteil S."/>
            <person name="Calhoun S."/>
            <person name="Haridas S."/>
            <person name="Kuo A."/>
            <person name="Mondo S."/>
            <person name="Pangilinan J."/>
            <person name="Riley R."/>
            <person name="Labutti K."/>
            <person name="Andreopoulos B."/>
            <person name="Lipzen A."/>
            <person name="Chen C."/>
            <person name="Yanf M."/>
            <person name="Daum C."/>
            <person name="Ng V."/>
            <person name="Clum A."/>
            <person name="Steindorff A."/>
            <person name="Ohm R."/>
            <person name="Martin F."/>
            <person name="Silar P."/>
            <person name="Natvig D."/>
            <person name="Lalanne C."/>
            <person name="Gautier V."/>
            <person name="Ament-Velasquez S.L."/>
            <person name="Kruys A."/>
            <person name="Hutchinson M.I."/>
            <person name="Powell A.J."/>
            <person name="Barry K."/>
            <person name="Miller A.N."/>
            <person name="Grigoriev I.V."/>
            <person name="Debuchy R."/>
            <person name="Gladieux P."/>
            <person name="Thoren M.H."/>
            <person name="Johannesson H."/>
        </authorList>
    </citation>
    <scope>NUCLEOTIDE SEQUENCE</scope>
    <source>
        <strain evidence="2">8032-3</strain>
    </source>
</reference>
<dbReference type="SUPFAM" id="SSF53335">
    <property type="entry name" value="S-adenosyl-L-methionine-dependent methyltransferases"/>
    <property type="match status" value="1"/>
</dbReference>
<keyword evidence="3" id="KW-1185">Reference proteome</keyword>
<gene>
    <name evidence="2" type="ORF">QBC33DRAFT_545850</name>
</gene>
<evidence type="ECO:0000313" key="3">
    <source>
        <dbReference type="Proteomes" id="UP001244011"/>
    </source>
</evidence>
<dbReference type="Gene3D" id="3.40.50.150">
    <property type="entry name" value="Vaccinia Virus protein VP39"/>
    <property type="match status" value="1"/>
</dbReference>
<dbReference type="Pfam" id="PF13489">
    <property type="entry name" value="Methyltransf_23"/>
    <property type="match status" value="1"/>
</dbReference>